<sequence length="100" mass="11910">MEKDNFRIHIKIDSRTYPLDINREDEEKYRLAAKIVNDTVRRFRGLFRDNDSQDILAMSAFQIALNVAETKKSEDKDLFIEELKNLNDDISDFLKEKKKK</sequence>
<dbReference type="GO" id="GO:0051301">
    <property type="term" value="P:cell division"/>
    <property type="evidence" value="ECO:0007669"/>
    <property type="project" value="UniProtKB-KW"/>
</dbReference>
<dbReference type="InterPro" id="IPR036192">
    <property type="entry name" value="Cell_div_ZapA-like_sf"/>
</dbReference>
<dbReference type="Proteomes" id="UP000428260">
    <property type="component" value="Chromosome"/>
</dbReference>
<dbReference type="KEGG" id="mcos:GM418_30940"/>
<keyword evidence="2" id="KW-1185">Reference proteome</keyword>
<dbReference type="EMBL" id="CP046401">
    <property type="protein sequence ID" value="QGY47914.1"/>
    <property type="molecule type" value="Genomic_DNA"/>
</dbReference>
<dbReference type="Pfam" id="PF05164">
    <property type="entry name" value="ZapA"/>
    <property type="match status" value="1"/>
</dbReference>
<dbReference type="AlphaFoldDB" id="A0A6I6KC93"/>
<evidence type="ECO:0000313" key="2">
    <source>
        <dbReference type="Proteomes" id="UP000428260"/>
    </source>
</evidence>
<gene>
    <name evidence="1" type="primary">zapA</name>
    <name evidence="1" type="ORF">GM418_30940</name>
</gene>
<reference evidence="1 2" key="1">
    <citation type="submission" date="2019-11" db="EMBL/GenBank/DDBJ databases">
        <authorList>
            <person name="Zheng R.K."/>
            <person name="Sun C.M."/>
        </authorList>
    </citation>
    <scope>NUCLEOTIDE SEQUENCE [LARGE SCALE GENOMIC DNA]</scope>
    <source>
        <strain evidence="1 2">WC007</strain>
    </source>
</reference>
<organism evidence="1 2">
    <name type="scientific">Maribellus comscasis</name>
    <dbReference type="NCBI Taxonomy" id="2681766"/>
    <lineage>
        <taxon>Bacteria</taxon>
        <taxon>Pseudomonadati</taxon>
        <taxon>Bacteroidota</taxon>
        <taxon>Bacteroidia</taxon>
        <taxon>Marinilabiliales</taxon>
        <taxon>Prolixibacteraceae</taxon>
        <taxon>Maribellus</taxon>
    </lineage>
</organism>
<dbReference type="SUPFAM" id="SSF102829">
    <property type="entry name" value="Cell division protein ZapA-like"/>
    <property type="match status" value="1"/>
</dbReference>
<accession>A0A6I6KC93</accession>
<evidence type="ECO:0000313" key="1">
    <source>
        <dbReference type="EMBL" id="QGY47914.1"/>
    </source>
</evidence>
<keyword evidence="1" id="KW-0131">Cell cycle</keyword>
<dbReference type="RefSeq" id="WP_158872206.1">
    <property type="nucleotide sequence ID" value="NZ_CP046401.1"/>
</dbReference>
<dbReference type="InterPro" id="IPR007838">
    <property type="entry name" value="Cell_div_ZapA-like"/>
</dbReference>
<proteinExistence type="predicted"/>
<protein>
    <submittedName>
        <fullName evidence="1">Cell division protein ZapA</fullName>
    </submittedName>
</protein>
<name>A0A6I6KC93_9BACT</name>
<keyword evidence="1" id="KW-0132">Cell division</keyword>